<evidence type="ECO:0000313" key="10">
    <source>
        <dbReference type="Proteomes" id="UP000447434"/>
    </source>
</evidence>
<dbReference type="InterPro" id="IPR007527">
    <property type="entry name" value="Znf_SWIM"/>
</dbReference>
<dbReference type="Pfam" id="PF04434">
    <property type="entry name" value="SWIM"/>
    <property type="match status" value="1"/>
</dbReference>
<feature type="domain" description="SWIM-type" evidence="8">
    <location>
        <begin position="56"/>
        <end position="92"/>
    </location>
</feature>
<evidence type="ECO:0000256" key="3">
    <source>
        <dbReference type="ARBA" id="ARBA00022771"/>
    </source>
</evidence>
<dbReference type="EMBL" id="WOCE01000009">
    <property type="protein sequence ID" value="KAE9607264.1"/>
    <property type="molecule type" value="Genomic_DNA"/>
</dbReference>
<keyword evidence="4 6" id="KW-0862">Zinc</keyword>
<dbReference type="OrthoDB" id="1429111at2759"/>
<keyword evidence="2 6" id="KW-0479">Metal-binding</keyword>
<evidence type="ECO:0000256" key="1">
    <source>
        <dbReference type="ARBA" id="ARBA00005889"/>
    </source>
</evidence>
<evidence type="ECO:0000313" key="9">
    <source>
        <dbReference type="EMBL" id="KAE9607264.1"/>
    </source>
</evidence>
<dbReference type="GO" id="GO:0005634">
    <property type="term" value="C:nucleus"/>
    <property type="evidence" value="ECO:0007669"/>
    <property type="project" value="UniProtKB-SubCell"/>
</dbReference>
<keyword evidence="3 5" id="KW-0863">Zinc-finger</keyword>
<feature type="transmembrane region" description="Helical" evidence="7">
    <location>
        <begin position="283"/>
        <end position="302"/>
    </location>
</feature>
<sequence length="307" mass="35250">MDIMLLKNARDVYTPVIFNLVYREYEKSCNLIFKGYSQNLQLIEYEVGSFPSMRQHTVTYNSESQSIECSCKKFQFIGILCSHVLRVLNHLNIIIIPPKYILKRWTKHARSGCVLDNKGQIIKEDPKVVVLNRYKDNCRSAVEVSSRIAESEEASSFFKRKMMEVSIEVDKILNKRSLATSTGHSDINCQTDQVRTNDTIEKDDATQAKGMKKKGGASRVKGRPKSCVEKKKKNKDNNKFGSIRYDFISIPTPTTQNMPFLQGCQVPIIVDPNLTHVFFYHCAFYYNFGLVVYSVFSLLLLYENACQ</sequence>
<evidence type="ECO:0000256" key="6">
    <source>
        <dbReference type="RuleBase" id="RU367018"/>
    </source>
</evidence>
<name>A0A6A4Q193_LUPAL</name>
<dbReference type="GO" id="GO:0008270">
    <property type="term" value="F:zinc ion binding"/>
    <property type="evidence" value="ECO:0007669"/>
    <property type="project" value="UniProtKB-UniRule"/>
</dbReference>
<dbReference type="PANTHER" id="PTHR31669:SF281">
    <property type="entry name" value="PROTEIN FAR1-RELATED SEQUENCE"/>
    <property type="match status" value="1"/>
</dbReference>
<gene>
    <name evidence="9" type="ORF">Lalb_Chr09g0328201</name>
</gene>
<keyword evidence="7" id="KW-1133">Transmembrane helix</keyword>
<keyword evidence="7" id="KW-0472">Membrane</keyword>
<keyword evidence="6" id="KW-0539">Nucleus</keyword>
<comment type="caution">
    <text evidence="9">The sequence shown here is derived from an EMBL/GenBank/DDBJ whole genome shotgun (WGS) entry which is preliminary data.</text>
</comment>
<keyword evidence="10" id="KW-1185">Reference proteome</keyword>
<comment type="function">
    <text evidence="6">Putative transcription activator involved in regulating light control of development.</text>
</comment>
<proteinExistence type="inferred from homology"/>
<dbReference type="Proteomes" id="UP000447434">
    <property type="component" value="Chromosome 9"/>
</dbReference>
<comment type="subcellular location">
    <subcellularLocation>
        <location evidence="6">Nucleus</location>
    </subcellularLocation>
</comment>
<evidence type="ECO:0000256" key="7">
    <source>
        <dbReference type="SAM" id="Phobius"/>
    </source>
</evidence>
<dbReference type="InterPro" id="IPR006564">
    <property type="entry name" value="Znf_PMZ"/>
</dbReference>
<accession>A0A6A4Q193</accession>
<evidence type="ECO:0000256" key="2">
    <source>
        <dbReference type="ARBA" id="ARBA00022723"/>
    </source>
</evidence>
<dbReference type="InterPro" id="IPR031052">
    <property type="entry name" value="FHY3/FAR1"/>
</dbReference>
<organism evidence="9 10">
    <name type="scientific">Lupinus albus</name>
    <name type="common">White lupine</name>
    <name type="synonym">Lupinus termis</name>
    <dbReference type="NCBI Taxonomy" id="3870"/>
    <lineage>
        <taxon>Eukaryota</taxon>
        <taxon>Viridiplantae</taxon>
        <taxon>Streptophyta</taxon>
        <taxon>Embryophyta</taxon>
        <taxon>Tracheophyta</taxon>
        <taxon>Spermatophyta</taxon>
        <taxon>Magnoliopsida</taxon>
        <taxon>eudicotyledons</taxon>
        <taxon>Gunneridae</taxon>
        <taxon>Pentapetalae</taxon>
        <taxon>rosids</taxon>
        <taxon>fabids</taxon>
        <taxon>Fabales</taxon>
        <taxon>Fabaceae</taxon>
        <taxon>Papilionoideae</taxon>
        <taxon>50 kb inversion clade</taxon>
        <taxon>genistoids sensu lato</taxon>
        <taxon>core genistoids</taxon>
        <taxon>Genisteae</taxon>
        <taxon>Lupinus</taxon>
    </lineage>
</organism>
<dbReference type="PROSITE" id="PS50966">
    <property type="entry name" value="ZF_SWIM"/>
    <property type="match status" value="1"/>
</dbReference>
<reference evidence="10" key="1">
    <citation type="journal article" date="2020" name="Nat. Commun.">
        <title>Genome sequence of the cluster root forming white lupin.</title>
        <authorList>
            <person name="Hufnagel B."/>
            <person name="Marques A."/>
            <person name="Soriano A."/>
            <person name="Marques L."/>
            <person name="Divol F."/>
            <person name="Doumas P."/>
            <person name="Sallet E."/>
            <person name="Mancinotti D."/>
            <person name="Carrere S."/>
            <person name="Marande W."/>
            <person name="Arribat S."/>
            <person name="Keller J."/>
            <person name="Huneau C."/>
            <person name="Blein T."/>
            <person name="Aime D."/>
            <person name="Laguerre M."/>
            <person name="Taylor J."/>
            <person name="Schubert V."/>
            <person name="Nelson M."/>
            <person name="Geu-Flores F."/>
            <person name="Crespi M."/>
            <person name="Gallardo-Guerrero K."/>
            <person name="Delaux P.-M."/>
            <person name="Salse J."/>
            <person name="Berges H."/>
            <person name="Guyot R."/>
            <person name="Gouzy J."/>
            <person name="Peret B."/>
        </authorList>
    </citation>
    <scope>NUCLEOTIDE SEQUENCE [LARGE SCALE GENOMIC DNA]</scope>
    <source>
        <strain evidence="10">cv. Amiga</strain>
    </source>
</reference>
<dbReference type="SMART" id="SM00575">
    <property type="entry name" value="ZnF_PMZ"/>
    <property type="match status" value="1"/>
</dbReference>
<dbReference type="PANTHER" id="PTHR31669">
    <property type="entry name" value="PROTEIN FAR1-RELATED SEQUENCE 10-RELATED"/>
    <property type="match status" value="1"/>
</dbReference>
<protein>
    <recommendedName>
        <fullName evidence="6">Protein FAR1-RELATED SEQUENCE</fullName>
    </recommendedName>
</protein>
<dbReference type="GO" id="GO:0006355">
    <property type="term" value="P:regulation of DNA-templated transcription"/>
    <property type="evidence" value="ECO:0007669"/>
    <property type="project" value="UniProtKB-UniRule"/>
</dbReference>
<evidence type="ECO:0000259" key="8">
    <source>
        <dbReference type="PROSITE" id="PS50966"/>
    </source>
</evidence>
<comment type="similarity">
    <text evidence="1 6">Belongs to the FHY3/FAR1 family.</text>
</comment>
<evidence type="ECO:0000256" key="4">
    <source>
        <dbReference type="ARBA" id="ARBA00022833"/>
    </source>
</evidence>
<keyword evidence="7" id="KW-0812">Transmembrane</keyword>
<dbReference type="AlphaFoldDB" id="A0A6A4Q193"/>
<evidence type="ECO:0000256" key="5">
    <source>
        <dbReference type="PROSITE-ProRule" id="PRU00325"/>
    </source>
</evidence>